<sequence length="281" mass="31635">MSQYNQGSGFSPEIKIKLFYHMPEKKVMYAECNHKFVDLLLSFLTYPVGCVIRSTKAGTCNLIKSFNNLYRSAIDLNATGFLCDSFPKETLLDPGLLPFDILSHRMCRLIDCRGGNEGMSGVNFGAGHRELVEDRKYVVGDDLVIHQASAMSLMKHWCARNNAMVLEMDITIGKQEAVALLRAALTSKTALTDAFISRLEEQSSPQNIQIFAKIPCGKTITVEVARSDTIATVKSRIKDKVFIPARCRHELLYGNRYLKDSCTVAEYNIFRDCTVICKYFK</sequence>
<organism evidence="1 2">
    <name type="scientific">Avena sativa</name>
    <name type="common">Oat</name>
    <dbReference type="NCBI Taxonomy" id="4498"/>
    <lineage>
        <taxon>Eukaryota</taxon>
        <taxon>Viridiplantae</taxon>
        <taxon>Streptophyta</taxon>
        <taxon>Embryophyta</taxon>
        <taxon>Tracheophyta</taxon>
        <taxon>Spermatophyta</taxon>
        <taxon>Magnoliopsida</taxon>
        <taxon>Liliopsida</taxon>
        <taxon>Poales</taxon>
        <taxon>Poaceae</taxon>
        <taxon>BOP clade</taxon>
        <taxon>Pooideae</taxon>
        <taxon>Poodae</taxon>
        <taxon>Poeae</taxon>
        <taxon>Poeae Chloroplast Group 1 (Aveneae type)</taxon>
        <taxon>Aveninae</taxon>
        <taxon>Avena</taxon>
    </lineage>
</organism>
<reference evidence="1" key="1">
    <citation type="submission" date="2021-05" db="EMBL/GenBank/DDBJ databases">
        <authorList>
            <person name="Scholz U."/>
            <person name="Mascher M."/>
            <person name="Fiebig A."/>
        </authorList>
    </citation>
    <scope>NUCLEOTIDE SEQUENCE [LARGE SCALE GENOMIC DNA]</scope>
</reference>
<evidence type="ECO:0000313" key="1">
    <source>
        <dbReference type="EnsemblPlants" id="AVESA.00010b.r2.1DG0124400.1.CDS"/>
    </source>
</evidence>
<keyword evidence="2" id="KW-1185">Reference proteome</keyword>
<proteinExistence type="predicted"/>
<reference evidence="1" key="2">
    <citation type="submission" date="2025-09" db="UniProtKB">
        <authorList>
            <consortium name="EnsemblPlants"/>
        </authorList>
    </citation>
    <scope>IDENTIFICATION</scope>
</reference>
<accession>A0ACD5TT32</accession>
<dbReference type="EnsemblPlants" id="AVESA.00010b.r2.1DG0124400.1">
    <property type="protein sequence ID" value="AVESA.00010b.r2.1DG0124400.1.CDS"/>
    <property type="gene ID" value="AVESA.00010b.r2.1DG0124400"/>
</dbReference>
<evidence type="ECO:0000313" key="2">
    <source>
        <dbReference type="Proteomes" id="UP001732700"/>
    </source>
</evidence>
<name>A0ACD5TT32_AVESA</name>
<dbReference type="Proteomes" id="UP001732700">
    <property type="component" value="Chromosome 1D"/>
</dbReference>
<protein>
    <submittedName>
        <fullName evidence="1">Uncharacterized protein</fullName>
    </submittedName>
</protein>